<dbReference type="EMBL" id="JAAGLI010001158">
    <property type="protein sequence ID" value="NEA29230.1"/>
    <property type="molecule type" value="Genomic_DNA"/>
</dbReference>
<sequence>GDLRPRARQDDEPDRALGRLFVAGVDPDWDAVLPTGGPRVELPTYPFQRERYWLEGGTDQVGGGAVPFGGGADPG</sequence>
<organism evidence="1 2">
    <name type="scientific">Actinomadura bangladeshensis</name>
    <dbReference type="NCBI Taxonomy" id="453573"/>
    <lineage>
        <taxon>Bacteria</taxon>
        <taxon>Bacillati</taxon>
        <taxon>Actinomycetota</taxon>
        <taxon>Actinomycetes</taxon>
        <taxon>Streptosporangiales</taxon>
        <taxon>Thermomonosporaceae</taxon>
        <taxon>Actinomadura</taxon>
    </lineage>
</organism>
<feature type="non-terminal residue" evidence="1">
    <location>
        <position position="75"/>
    </location>
</feature>
<dbReference type="AlphaFoldDB" id="A0A6L9QUN5"/>
<proteinExistence type="predicted"/>
<gene>
    <name evidence="1" type="ORF">G3I70_43010</name>
</gene>
<reference evidence="1 2" key="1">
    <citation type="submission" date="2020-01" db="EMBL/GenBank/DDBJ databases">
        <title>Insect and environment-associated Actinomycetes.</title>
        <authorList>
            <person name="Currrie C."/>
            <person name="Chevrette M."/>
            <person name="Carlson C."/>
            <person name="Stubbendieck R."/>
            <person name="Wendt-Pienkowski E."/>
        </authorList>
    </citation>
    <scope>NUCLEOTIDE SEQUENCE [LARGE SCALE GENOMIC DNA]</scope>
    <source>
        <strain evidence="1 2">SID10258</strain>
    </source>
</reference>
<dbReference type="RefSeq" id="WP_163063942.1">
    <property type="nucleotide sequence ID" value="NZ_JAAGLI010001158.1"/>
</dbReference>
<dbReference type="Gene3D" id="3.30.70.3290">
    <property type="match status" value="1"/>
</dbReference>
<accession>A0A6L9QUN5</accession>
<protein>
    <submittedName>
        <fullName evidence="1">Uncharacterized protein</fullName>
    </submittedName>
</protein>
<evidence type="ECO:0000313" key="1">
    <source>
        <dbReference type="EMBL" id="NEA29230.1"/>
    </source>
</evidence>
<evidence type="ECO:0000313" key="2">
    <source>
        <dbReference type="Proteomes" id="UP000475532"/>
    </source>
</evidence>
<name>A0A6L9QUN5_9ACTN</name>
<dbReference type="Proteomes" id="UP000475532">
    <property type="component" value="Unassembled WGS sequence"/>
</dbReference>
<comment type="caution">
    <text evidence="1">The sequence shown here is derived from an EMBL/GenBank/DDBJ whole genome shotgun (WGS) entry which is preliminary data.</text>
</comment>
<feature type="non-terminal residue" evidence="1">
    <location>
        <position position="1"/>
    </location>
</feature>